<feature type="domain" description="EF-hand" evidence="1">
    <location>
        <begin position="18"/>
        <end position="53"/>
    </location>
</feature>
<protein>
    <submittedName>
        <fullName evidence="2">EF-hand domain-containing protein</fullName>
    </submittedName>
</protein>
<accession>A0ABW2RCM6</accession>
<sequence length="258" mass="26247">MSSVESLFSPTSLFMSGMASQLQAKAMKKLDTDADGSVTQTEFQAVLEKAAGKLGVELGEGEAAGMFSNFDGDADGSLNLSEVGNVVGGLLSSLGNVQNYMQNQASGFSADSFASRDTDGDGVLSLAEFTGESARSAAPIAYRTVTTQTVETTVLPQGGMPSMPGIAPISTDTGAVDMTSAVSPTGSTPVAAADNTTTAGDSQANTVESLMASLDANKDGQISGEELSALVNQIETVVQRYNETALAKSTATSTNPLV</sequence>
<dbReference type="PANTHER" id="PTHR10827">
    <property type="entry name" value="RETICULOCALBIN"/>
    <property type="match status" value="1"/>
</dbReference>
<feature type="domain" description="EF-hand" evidence="1">
    <location>
        <begin position="202"/>
        <end position="237"/>
    </location>
</feature>
<organism evidence="2 3">
    <name type="scientific">Hydrogenophaga bisanensis</name>
    <dbReference type="NCBI Taxonomy" id="439611"/>
    <lineage>
        <taxon>Bacteria</taxon>
        <taxon>Pseudomonadati</taxon>
        <taxon>Pseudomonadota</taxon>
        <taxon>Betaproteobacteria</taxon>
        <taxon>Burkholderiales</taxon>
        <taxon>Comamonadaceae</taxon>
        <taxon>Hydrogenophaga</taxon>
    </lineage>
</organism>
<keyword evidence="3" id="KW-1185">Reference proteome</keyword>
<feature type="domain" description="EF-hand" evidence="1">
    <location>
        <begin position="58"/>
        <end position="93"/>
    </location>
</feature>
<dbReference type="EMBL" id="JBHTBX010000010">
    <property type="protein sequence ID" value="MFC7435820.1"/>
    <property type="molecule type" value="Genomic_DNA"/>
</dbReference>
<dbReference type="RefSeq" id="WP_382259029.1">
    <property type="nucleotide sequence ID" value="NZ_JBHTBX010000010.1"/>
</dbReference>
<comment type="caution">
    <text evidence="2">The sequence shown here is derived from an EMBL/GenBank/DDBJ whole genome shotgun (WGS) entry which is preliminary data.</text>
</comment>
<reference evidence="3" key="1">
    <citation type="journal article" date="2019" name="Int. J. Syst. Evol. Microbiol.">
        <title>The Global Catalogue of Microorganisms (GCM) 10K type strain sequencing project: providing services to taxonomists for standard genome sequencing and annotation.</title>
        <authorList>
            <consortium name="The Broad Institute Genomics Platform"/>
            <consortium name="The Broad Institute Genome Sequencing Center for Infectious Disease"/>
            <person name="Wu L."/>
            <person name="Ma J."/>
        </authorList>
    </citation>
    <scope>NUCLEOTIDE SEQUENCE [LARGE SCALE GENOMIC DNA]</scope>
    <source>
        <strain evidence="3">CCUG 54518</strain>
    </source>
</reference>
<name>A0ABW2RCM6_9BURK</name>
<dbReference type="SUPFAM" id="SSF47473">
    <property type="entry name" value="EF-hand"/>
    <property type="match status" value="1"/>
</dbReference>
<dbReference type="SMART" id="SM00054">
    <property type="entry name" value="EFh"/>
    <property type="match status" value="3"/>
</dbReference>
<dbReference type="PROSITE" id="PS00018">
    <property type="entry name" value="EF_HAND_1"/>
    <property type="match status" value="4"/>
</dbReference>
<dbReference type="InterPro" id="IPR002048">
    <property type="entry name" value="EF_hand_dom"/>
</dbReference>
<dbReference type="CDD" id="cd00051">
    <property type="entry name" value="EFh"/>
    <property type="match status" value="1"/>
</dbReference>
<dbReference type="Pfam" id="PF13202">
    <property type="entry name" value="EF-hand_5"/>
    <property type="match status" value="3"/>
</dbReference>
<dbReference type="InterPro" id="IPR011992">
    <property type="entry name" value="EF-hand-dom_pair"/>
</dbReference>
<dbReference type="Gene3D" id="1.10.238.10">
    <property type="entry name" value="EF-hand"/>
    <property type="match status" value="2"/>
</dbReference>
<evidence type="ECO:0000313" key="2">
    <source>
        <dbReference type="EMBL" id="MFC7435820.1"/>
    </source>
</evidence>
<proteinExistence type="predicted"/>
<dbReference type="Proteomes" id="UP001596495">
    <property type="component" value="Unassembled WGS sequence"/>
</dbReference>
<dbReference type="PROSITE" id="PS50222">
    <property type="entry name" value="EF_HAND_2"/>
    <property type="match status" value="3"/>
</dbReference>
<evidence type="ECO:0000313" key="3">
    <source>
        <dbReference type="Proteomes" id="UP001596495"/>
    </source>
</evidence>
<evidence type="ECO:0000259" key="1">
    <source>
        <dbReference type="PROSITE" id="PS50222"/>
    </source>
</evidence>
<dbReference type="InterPro" id="IPR018247">
    <property type="entry name" value="EF_Hand_1_Ca_BS"/>
</dbReference>
<gene>
    <name evidence="2" type="ORF">ACFQNJ_14990</name>
</gene>
<dbReference type="PANTHER" id="PTHR10827:SF52">
    <property type="entry name" value="IP16409P"/>
    <property type="match status" value="1"/>
</dbReference>